<protein>
    <submittedName>
        <fullName evidence="1">GapA-binding peptide SR1P</fullName>
    </submittedName>
</protein>
<reference evidence="1 2" key="1">
    <citation type="journal article" date="2023" name="Genome Announc.">
        <title>Pan-Genome Analyses of the Genus Cohnella and Proposal of the Novel Species Cohnella silvisoli sp. nov., Isolated from Forest Soil.</title>
        <authorList>
            <person name="Wang C."/>
            <person name="Mao L."/>
            <person name="Bao G."/>
            <person name="Zhu H."/>
        </authorList>
    </citation>
    <scope>NUCLEOTIDE SEQUENCE [LARGE SCALE GENOMIC DNA]</scope>
    <source>
        <strain evidence="1 2">NL03-T5-1</strain>
    </source>
</reference>
<sequence length="53" mass="5918">MNGDKDTSVVLGVILCKYCGSEIATVDTEKVVIYYSDCKLEVCLDQRKGKEQE</sequence>
<accession>A0ABV1KQB6</accession>
<dbReference type="EMBL" id="JASKHM010000003">
    <property type="protein sequence ID" value="MEQ4482285.1"/>
    <property type="molecule type" value="Genomic_DNA"/>
</dbReference>
<proteinExistence type="predicted"/>
<name>A0ABV1KQB6_9BACL</name>
<dbReference type="Proteomes" id="UP001493487">
    <property type="component" value="Unassembled WGS sequence"/>
</dbReference>
<organism evidence="1 2">
    <name type="scientific">Cohnella silvisoli</name>
    <dbReference type="NCBI Taxonomy" id="2873699"/>
    <lineage>
        <taxon>Bacteria</taxon>
        <taxon>Bacillati</taxon>
        <taxon>Bacillota</taxon>
        <taxon>Bacilli</taxon>
        <taxon>Bacillales</taxon>
        <taxon>Paenibacillaceae</taxon>
        <taxon>Cohnella</taxon>
    </lineage>
</organism>
<dbReference type="RefSeq" id="WP_232185052.1">
    <property type="nucleotide sequence ID" value="NZ_JAIOAP010000004.1"/>
</dbReference>
<evidence type="ECO:0000313" key="2">
    <source>
        <dbReference type="Proteomes" id="UP001493487"/>
    </source>
</evidence>
<keyword evidence="2" id="KW-1185">Reference proteome</keyword>
<evidence type="ECO:0000313" key="1">
    <source>
        <dbReference type="EMBL" id="MEQ4482285.1"/>
    </source>
</evidence>
<comment type="caution">
    <text evidence="1">The sequence shown here is derived from an EMBL/GenBank/DDBJ whole genome shotgun (WGS) entry which is preliminary data.</text>
</comment>
<gene>
    <name evidence="1" type="ORF">QJS35_07735</name>
</gene>